<dbReference type="EMBL" id="KN838719">
    <property type="protein sequence ID" value="KIJ96511.1"/>
    <property type="molecule type" value="Genomic_DNA"/>
</dbReference>
<dbReference type="AlphaFoldDB" id="A0A0C9XFV2"/>
<evidence type="ECO:0000313" key="1">
    <source>
        <dbReference type="EMBL" id="KIJ96511.1"/>
    </source>
</evidence>
<evidence type="ECO:0000313" key="2">
    <source>
        <dbReference type="Proteomes" id="UP000054477"/>
    </source>
</evidence>
<dbReference type="Proteomes" id="UP000054477">
    <property type="component" value="Unassembled WGS sequence"/>
</dbReference>
<gene>
    <name evidence="1" type="ORF">K443DRAFT_634768</name>
</gene>
<reference evidence="1 2" key="1">
    <citation type="submission" date="2014-04" db="EMBL/GenBank/DDBJ databases">
        <authorList>
            <consortium name="DOE Joint Genome Institute"/>
            <person name="Kuo A."/>
            <person name="Kohler A."/>
            <person name="Nagy L.G."/>
            <person name="Floudas D."/>
            <person name="Copeland A."/>
            <person name="Barry K.W."/>
            <person name="Cichocki N."/>
            <person name="Veneault-Fourrey C."/>
            <person name="LaButti K."/>
            <person name="Lindquist E.A."/>
            <person name="Lipzen A."/>
            <person name="Lundell T."/>
            <person name="Morin E."/>
            <person name="Murat C."/>
            <person name="Sun H."/>
            <person name="Tunlid A."/>
            <person name="Henrissat B."/>
            <person name="Grigoriev I.V."/>
            <person name="Hibbett D.S."/>
            <person name="Martin F."/>
            <person name="Nordberg H.P."/>
            <person name="Cantor M.N."/>
            <person name="Hua S.X."/>
        </authorList>
    </citation>
    <scope>NUCLEOTIDE SEQUENCE [LARGE SCALE GENOMIC DNA]</scope>
    <source>
        <strain evidence="1 2">LaAM-08-1</strain>
    </source>
</reference>
<proteinExistence type="predicted"/>
<sequence length="182" mass="20193">MSEPLCLSIWKASGTLHSLIARHHHDISIDAHQGASPASRRNNDDLCFYRHRCINLPESKSCSYRVAMRRMATGLLCPSCSGPFRGVLPWAPRACSKRVLLAVPSSCGVVLLLIPCGSPTPRHYVWNLTRTGHHLTQGPFRTRSLHWVKSSSATEPVVAQRNSHPLSFFKRTAQHSHRSVGG</sequence>
<reference evidence="2" key="2">
    <citation type="submission" date="2015-01" db="EMBL/GenBank/DDBJ databases">
        <title>Evolutionary Origins and Diversification of the Mycorrhizal Mutualists.</title>
        <authorList>
            <consortium name="DOE Joint Genome Institute"/>
            <consortium name="Mycorrhizal Genomics Consortium"/>
            <person name="Kohler A."/>
            <person name="Kuo A."/>
            <person name="Nagy L.G."/>
            <person name="Floudas D."/>
            <person name="Copeland A."/>
            <person name="Barry K.W."/>
            <person name="Cichocki N."/>
            <person name="Veneault-Fourrey C."/>
            <person name="LaButti K."/>
            <person name="Lindquist E.A."/>
            <person name="Lipzen A."/>
            <person name="Lundell T."/>
            <person name="Morin E."/>
            <person name="Murat C."/>
            <person name="Riley R."/>
            <person name="Ohm R."/>
            <person name="Sun H."/>
            <person name="Tunlid A."/>
            <person name="Henrissat B."/>
            <person name="Grigoriev I.V."/>
            <person name="Hibbett D.S."/>
            <person name="Martin F."/>
        </authorList>
    </citation>
    <scope>NUCLEOTIDE SEQUENCE [LARGE SCALE GENOMIC DNA]</scope>
    <source>
        <strain evidence="2">LaAM-08-1</strain>
    </source>
</reference>
<dbReference type="HOGENOM" id="CLU_1482208_0_0_1"/>
<keyword evidence="2" id="KW-1185">Reference proteome</keyword>
<protein>
    <submittedName>
        <fullName evidence="1">Unplaced genomic scaffold K443scaffold_184, whole genome shotgun sequence</fullName>
    </submittedName>
</protein>
<organism evidence="1 2">
    <name type="scientific">Laccaria amethystina LaAM-08-1</name>
    <dbReference type="NCBI Taxonomy" id="1095629"/>
    <lineage>
        <taxon>Eukaryota</taxon>
        <taxon>Fungi</taxon>
        <taxon>Dikarya</taxon>
        <taxon>Basidiomycota</taxon>
        <taxon>Agaricomycotina</taxon>
        <taxon>Agaricomycetes</taxon>
        <taxon>Agaricomycetidae</taxon>
        <taxon>Agaricales</taxon>
        <taxon>Agaricineae</taxon>
        <taxon>Hydnangiaceae</taxon>
        <taxon>Laccaria</taxon>
    </lineage>
</organism>
<accession>A0A0C9XFV2</accession>
<name>A0A0C9XFV2_9AGAR</name>